<evidence type="ECO:0000313" key="7">
    <source>
        <dbReference type="Proteomes" id="UP001596282"/>
    </source>
</evidence>
<keyword evidence="2" id="KW-0813">Transport</keyword>
<gene>
    <name evidence="6" type="ORF">ACFP5Y_05660</name>
</gene>
<dbReference type="InterPro" id="IPR050763">
    <property type="entry name" value="ABC_transporter_ATP-binding"/>
</dbReference>
<dbReference type="PROSITE" id="PS00211">
    <property type="entry name" value="ABC_TRANSPORTER_1"/>
    <property type="match status" value="1"/>
</dbReference>
<dbReference type="PANTHER" id="PTHR42711">
    <property type="entry name" value="ABC TRANSPORTER ATP-BINDING PROTEIN"/>
    <property type="match status" value="1"/>
</dbReference>
<proteinExistence type="inferred from homology"/>
<dbReference type="InterPro" id="IPR017871">
    <property type="entry name" value="ABC_transporter-like_CS"/>
</dbReference>
<evidence type="ECO:0000256" key="2">
    <source>
        <dbReference type="ARBA" id="ARBA00022448"/>
    </source>
</evidence>
<dbReference type="Gene3D" id="3.40.50.300">
    <property type="entry name" value="P-loop containing nucleotide triphosphate hydrolases"/>
    <property type="match status" value="1"/>
</dbReference>
<comment type="similarity">
    <text evidence="1">Belongs to the ABC transporter superfamily.</text>
</comment>
<dbReference type="GO" id="GO:0005524">
    <property type="term" value="F:ATP binding"/>
    <property type="evidence" value="ECO:0007669"/>
    <property type="project" value="UniProtKB-KW"/>
</dbReference>
<evidence type="ECO:0000256" key="3">
    <source>
        <dbReference type="ARBA" id="ARBA00022741"/>
    </source>
</evidence>
<dbReference type="Proteomes" id="UP001596282">
    <property type="component" value="Unassembled WGS sequence"/>
</dbReference>
<dbReference type="InterPro" id="IPR003439">
    <property type="entry name" value="ABC_transporter-like_ATP-bd"/>
</dbReference>
<dbReference type="SMART" id="SM00382">
    <property type="entry name" value="AAA"/>
    <property type="match status" value="1"/>
</dbReference>
<dbReference type="Pfam" id="PF00005">
    <property type="entry name" value="ABC_tran"/>
    <property type="match status" value="1"/>
</dbReference>
<dbReference type="PANTHER" id="PTHR42711:SF5">
    <property type="entry name" value="ABC TRANSPORTER ATP-BINDING PROTEIN NATA"/>
    <property type="match status" value="1"/>
</dbReference>
<accession>A0ABW1RYU7</accession>
<evidence type="ECO:0000259" key="5">
    <source>
        <dbReference type="PROSITE" id="PS50893"/>
    </source>
</evidence>
<dbReference type="PROSITE" id="PS50893">
    <property type="entry name" value="ABC_TRANSPORTER_2"/>
    <property type="match status" value="1"/>
</dbReference>
<dbReference type="InterPro" id="IPR003593">
    <property type="entry name" value="AAA+_ATPase"/>
</dbReference>
<dbReference type="RefSeq" id="WP_137629548.1">
    <property type="nucleotide sequence ID" value="NZ_BJDJ01000025.1"/>
</dbReference>
<reference evidence="7" key="1">
    <citation type="journal article" date="2019" name="Int. J. Syst. Evol. Microbiol.">
        <title>The Global Catalogue of Microorganisms (GCM) 10K type strain sequencing project: providing services to taxonomists for standard genome sequencing and annotation.</title>
        <authorList>
            <consortium name="The Broad Institute Genomics Platform"/>
            <consortium name="The Broad Institute Genome Sequencing Center for Infectious Disease"/>
            <person name="Wu L."/>
            <person name="Ma J."/>
        </authorList>
    </citation>
    <scope>NUCLEOTIDE SEQUENCE [LARGE SCALE GENOMIC DNA]</scope>
    <source>
        <strain evidence="7">CCM 8933</strain>
    </source>
</reference>
<evidence type="ECO:0000256" key="1">
    <source>
        <dbReference type="ARBA" id="ARBA00005417"/>
    </source>
</evidence>
<dbReference type="SUPFAM" id="SSF52540">
    <property type="entry name" value="P-loop containing nucleoside triphosphate hydrolases"/>
    <property type="match status" value="1"/>
</dbReference>
<sequence>MILTTQHLMKTYGAKIAVNDVNLAIPRGSFTAILGANGAGKSTTMQLLTGHLEPTAGTINYQPHRRLGLVFQASVLDATLTVLENLQIRAQQYRHDARPQVAKLIEQLGLATFKQQRYGTLSGGQKRRVDIARALLNQPDILFLDEPTTGLDLQTRTAIWTLLQRLQREQQLTIVLTTHYLTEADNADQVYIIDHGQVIATGTAVAIKQQYAGNQLTLTTSRPAELEAKLTPYHSRCQASTLQLTVPTAQTAIQILTDHAAEISDFEFRPGTLDDAFLALTGREVR</sequence>
<dbReference type="InterPro" id="IPR027417">
    <property type="entry name" value="P-loop_NTPase"/>
</dbReference>
<feature type="domain" description="ABC transporter" evidence="5">
    <location>
        <begin position="3"/>
        <end position="220"/>
    </location>
</feature>
<comment type="caution">
    <text evidence="6">The sequence shown here is derived from an EMBL/GenBank/DDBJ whole genome shotgun (WGS) entry which is preliminary data.</text>
</comment>
<protein>
    <submittedName>
        <fullName evidence="6">ABC transporter ATP-binding protein</fullName>
    </submittedName>
</protein>
<evidence type="ECO:0000313" key="6">
    <source>
        <dbReference type="EMBL" id="MFC6180700.1"/>
    </source>
</evidence>
<keyword evidence="7" id="KW-1185">Reference proteome</keyword>
<name>A0ABW1RYU7_9LACO</name>
<organism evidence="6 7">
    <name type="scientific">Lactiplantibacillus daowaiensis</name>
    <dbReference type="NCBI Taxonomy" id="2559918"/>
    <lineage>
        <taxon>Bacteria</taxon>
        <taxon>Bacillati</taxon>
        <taxon>Bacillota</taxon>
        <taxon>Bacilli</taxon>
        <taxon>Lactobacillales</taxon>
        <taxon>Lactobacillaceae</taxon>
        <taxon>Lactiplantibacillus</taxon>
    </lineage>
</organism>
<dbReference type="EMBL" id="JBHSSC010000015">
    <property type="protein sequence ID" value="MFC6180700.1"/>
    <property type="molecule type" value="Genomic_DNA"/>
</dbReference>
<evidence type="ECO:0000256" key="4">
    <source>
        <dbReference type="ARBA" id="ARBA00022840"/>
    </source>
</evidence>
<keyword evidence="4 6" id="KW-0067">ATP-binding</keyword>
<keyword evidence="3" id="KW-0547">Nucleotide-binding</keyword>